<dbReference type="Proteomes" id="UP000324897">
    <property type="component" value="Unassembled WGS sequence"/>
</dbReference>
<dbReference type="Gramene" id="TVU06112">
    <property type="protein sequence ID" value="TVU06112"/>
    <property type="gene ID" value="EJB05_49305"/>
</dbReference>
<organism evidence="2 3">
    <name type="scientific">Eragrostis curvula</name>
    <name type="common">weeping love grass</name>
    <dbReference type="NCBI Taxonomy" id="38414"/>
    <lineage>
        <taxon>Eukaryota</taxon>
        <taxon>Viridiplantae</taxon>
        <taxon>Streptophyta</taxon>
        <taxon>Embryophyta</taxon>
        <taxon>Tracheophyta</taxon>
        <taxon>Spermatophyta</taxon>
        <taxon>Magnoliopsida</taxon>
        <taxon>Liliopsida</taxon>
        <taxon>Poales</taxon>
        <taxon>Poaceae</taxon>
        <taxon>PACMAD clade</taxon>
        <taxon>Chloridoideae</taxon>
        <taxon>Eragrostideae</taxon>
        <taxon>Eragrostidinae</taxon>
        <taxon>Eragrostis</taxon>
    </lineage>
</organism>
<comment type="caution">
    <text evidence="2">The sequence shown here is derived from an EMBL/GenBank/DDBJ whole genome shotgun (WGS) entry which is preliminary data.</text>
</comment>
<feature type="domain" description="Neprosin PEP catalytic" evidence="1">
    <location>
        <begin position="77"/>
        <end position="310"/>
    </location>
</feature>
<dbReference type="InterPro" id="IPR004314">
    <property type="entry name" value="Neprosin"/>
</dbReference>
<dbReference type="AlphaFoldDB" id="A0A5J9T467"/>
<evidence type="ECO:0000313" key="2">
    <source>
        <dbReference type="EMBL" id="TVU06112.1"/>
    </source>
</evidence>
<evidence type="ECO:0000313" key="3">
    <source>
        <dbReference type="Proteomes" id="UP000324897"/>
    </source>
</evidence>
<dbReference type="PROSITE" id="PS52045">
    <property type="entry name" value="NEPROSIN_PEP_CD"/>
    <property type="match status" value="1"/>
</dbReference>
<dbReference type="OrthoDB" id="777472at2759"/>
<feature type="non-terminal residue" evidence="2">
    <location>
        <position position="1"/>
    </location>
</feature>
<dbReference type="Pfam" id="PF03080">
    <property type="entry name" value="Neprosin"/>
    <property type="match status" value="1"/>
</dbReference>
<proteinExistence type="predicted"/>
<evidence type="ECO:0000259" key="1">
    <source>
        <dbReference type="PROSITE" id="PS52045"/>
    </source>
</evidence>
<gene>
    <name evidence="2" type="ORF">EJB05_49305</name>
</gene>
<name>A0A5J9T467_9POAL</name>
<dbReference type="InterPro" id="IPR053168">
    <property type="entry name" value="Glutamic_endopeptidase"/>
</dbReference>
<reference evidence="2 3" key="1">
    <citation type="journal article" date="2019" name="Sci. Rep.">
        <title>A high-quality genome of Eragrostis curvula grass provides insights into Poaceae evolution and supports new strategies to enhance forage quality.</title>
        <authorList>
            <person name="Carballo J."/>
            <person name="Santos B.A.C.M."/>
            <person name="Zappacosta D."/>
            <person name="Garbus I."/>
            <person name="Selva J.P."/>
            <person name="Gallo C.A."/>
            <person name="Diaz A."/>
            <person name="Albertini E."/>
            <person name="Caccamo M."/>
            <person name="Echenique V."/>
        </authorList>
    </citation>
    <scope>NUCLEOTIDE SEQUENCE [LARGE SCALE GENOMIC DNA]</scope>
    <source>
        <strain evidence="3">cv. Victoria</strain>
        <tissue evidence="2">Leaf</tissue>
    </source>
</reference>
<keyword evidence="3" id="KW-1185">Reference proteome</keyword>
<dbReference type="PANTHER" id="PTHR31589:SF237">
    <property type="entry name" value="OS08G0411100 PROTEIN"/>
    <property type="match status" value="1"/>
</dbReference>
<protein>
    <recommendedName>
        <fullName evidence="1">Neprosin PEP catalytic domain-containing protein</fullName>
    </recommendedName>
</protein>
<dbReference type="EMBL" id="RWGY01000051">
    <property type="protein sequence ID" value="TVU06112.1"/>
    <property type="molecule type" value="Genomic_DNA"/>
</dbReference>
<dbReference type="PANTHER" id="PTHR31589">
    <property type="entry name" value="PROTEIN, PUTATIVE (DUF239)-RELATED-RELATED"/>
    <property type="match status" value="1"/>
</dbReference>
<accession>A0A5J9T467</accession>
<sequence length="310" mass="33895">MFSCLFLRSAWAGNPALSEDDDMGIERVLKMLNKPYVKSFKDEYGVVFDCVDIYKQPAIIHSSRTTRFRYRLNQDSSGVEGQHFAMLLMDSEKGSKFQDAGALLEVDSPYVPPDQSSSAQIILLDNSSDKIGCIQSSWHADGYQTTGCLNLLSLGFVLTSPTAAPGMVLPTGNPVFRLVSAFLRYLFRALYSNPFTESGDWYVFLNQESVGYFPKQIFNNMDGATEVQMGGITYAPPGQKSPPMGNGVAPSSDTNITASTFTHIEVQGANVARDWVTKDVDQAIYNIVMTSKSNTGPQGVAFQYGGPGGF</sequence>